<proteinExistence type="predicted"/>
<name>A0A935TEN2_9PROT</name>
<protein>
    <submittedName>
        <fullName evidence="1">Uncharacterized protein</fullName>
    </submittedName>
</protein>
<dbReference type="EMBL" id="JADJOT010000002">
    <property type="protein sequence ID" value="MBK7952880.1"/>
    <property type="molecule type" value="Genomic_DNA"/>
</dbReference>
<accession>A0A935TEN2</accession>
<evidence type="ECO:0000313" key="1">
    <source>
        <dbReference type="EMBL" id="MBK7952880.1"/>
    </source>
</evidence>
<evidence type="ECO:0000313" key="2">
    <source>
        <dbReference type="Proteomes" id="UP000706151"/>
    </source>
</evidence>
<reference evidence="1 2" key="1">
    <citation type="submission" date="2020-10" db="EMBL/GenBank/DDBJ databases">
        <title>Connecting structure to function with the recovery of over 1000 high-quality activated sludge metagenome-assembled genomes encoding full-length rRNA genes using long-read sequencing.</title>
        <authorList>
            <person name="Singleton C.M."/>
            <person name="Petriglieri F."/>
            <person name="Kristensen J.M."/>
            <person name="Kirkegaard R.H."/>
            <person name="Michaelsen T.Y."/>
            <person name="Andersen M.H."/>
            <person name="Karst S.M."/>
            <person name="Dueholm M.S."/>
            <person name="Nielsen P.H."/>
            <person name="Albertsen M."/>
        </authorList>
    </citation>
    <scope>NUCLEOTIDE SEQUENCE [LARGE SCALE GENOMIC DNA]</scope>
    <source>
        <strain evidence="1">Fred_18-Q3-R57-64_BAT3C.720</strain>
    </source>
</reference>
<organism evidence="1 2">
    <name type="scientific">Candidatus Accumulibacter affinis</name>
    <dbReference type="NCBI Taxonomy" id="2954384"/>
    <lineage>
        <taxon>Bacteria</taxon>
        <taxon>Pseudomonadati</taxon>
        <taxon>Pseudomonadota</taxon>
        <taxon>Betaproteobacteria</taxon>
        <taxon>Candidatus Accumulibacter</taxon>
    </lineage>
</organism>
<dbReference type="Proteomes" id="UP000706151">
    <property type="component" value="Unassembled WGS sequence"/>
</dbReference>
<dbReference type="AlphaFoldDB" id="A0A935TEN2"/>
<sequence>MLKANFGEMDVLAQRQFQGSYRSLGAFFKPVNDAPFDTDRGNTIPSLLKFRGRLNEVLDRVIRRRFARARRLFWHHYRRLVNNWQLFSNSGEGFELLAIGQFEQVSEAAPDSFAAFLLSLEEHHE</sequence>
<comment type="caution">
    <text evidence="1">The sequence shown here is derived from an EMBL/GenBank/DDBJ whole genome shotgun (WGS) entry which is preliminary data.</text>
</comment>
<gene>
    <name evidence="1" type="ORF">IPK02_02310</name>
</gene>